<sequence>MPSYYRGRKPKNRVEFLRELRQKDMDRDDLLELFAIITAPIAALIPEKPYEDKSHAEIKFDL</sequence>
<evidence type="ECO:0000313" key="1">
    <source>
        <dbReference type="EMBL" id="PIR86908.1"/>
    </source>
</evidence>
<organism evidence="1 2">
    <name type="scientific">Candidatus Harrisonbacteria bacterium CG10_big_fil_rev_8_21_14_0_10_49_15</name>
    <dbReference type="NCBI Taxonomy" id="1974587"/>
    <lineage>
        <taxon>Bacteria</taxon>
        <taxon>Candidatus Harrisoniibacteriota</taxon>
    </lineage>
</organism>
<name>A0A2H0UKH2_9BACT</name>
<accession>A0A2H0UKH2</accession>
<proteinExistence type="predicted"/>
<dbReference type="AlphaFoldDB" id="A0A2H0UKH2"/>
<gene>
    <name evidence="1" type="ORF">COU11_03580</name>
</gene>
<dbReference type="EMBL" id="PFBD01000023">
    <property type="protein sequence ID" value="PIR86908.1"/>
    <property type="molecule type" value="Genomic_DNA"/>
</dbReference>
<dbReference type="Proteomes" id="UP000229526">
    <property type="component" value="Unassembled WGS sequence"/>
</dbReference>
<evidence type="ECO:0000313" key="2">
    <source>
        <dbReference type="Proteomes" id="UP000229526"/>
    </source>
</evidence>
<protein>
    <submittedName>
        <fullName evidence="1">Uncharacterized protein</fullName>
    </submittedName>
</protein>
<reference evidence="2" key="1">
    <citation type="submission" date="2017-09" db="EMBL/GenBank/DDBJ databases">
        <title>Depth-based differentiation of microbial function through sediment-hosted aquifers and enrichment of novel symbionts in the deep terrestrial subsurface.</title>
        <authorList>
            <person name="Probst A.J."/>
            <person name="Ladd B."/>
            <person name="Jarett J.K."/>
            <person name="Geller-Mcgrath D.E."/>
            <person name="Sieber C.M.K."/>
            <person name="Emerson J.B."/>
            <person name="Anantharaman K."/>
            <person name="Thomas B.C."/>
            <person name="Malmstrom R."/>
            <person name="Stieglmeier M."/>
            <person name="Klingl A."/>
            <person name="Woyke T."/>
            <person name="Ryan C.M."/>
            <person name="Banfield J.F."/>
        </authorList>
    </citation>
    <scope>NUCLEOTIDE SEQUENCE [LARGE SCALE GENOMIC DNA]</scope>
</reference>
<comment type="caution">
    <text evidence="1">The sequence shown here is derived from an EMBL/GenBank/DDBJ whole genome shotgun (WGS) entry which is preliminary data.</text>
</comment>